<keyword evidence="2" id="KW-1185">Reference proteome</keyword>
<name>A0ABX1EZD9_9PROT</name>
<accession>A0ABX1EZD9</accession>
<dbReference type="Proteomes" id="UP000765160">
    <property type="component" value="Unassembled WGS sequence"/>
</dbReference>
<gene>
    <name evidence="1" type="ORF">HB662_11795</name>
</gene>
<protein>
    <recommendedName>
        <fullName evidence="3">Sarcosine oxidase subunit gamma</fullName>
    </recommendedName>
</protein>
<sequence length="162" mass="16786">MPEETMLELRPFTAIGATALHGPAAMLPGLPPRPGWAPVAGATAIWTAPGTWLCLHAPGAPPPVAEAQRTPMDGSRAVFELSGPLAREALATILPLDLHPRAFPDGAAAATLAAQIPLLLWRDGAAFRLACARSYGASLRAALLAAGRGRGLVERDPVPWPA</sequence>
<dbReference type="RefSeq" id="WP_168049899.1">
    <property type="nucleotide sequence ID" value="NZ_JAATJR010000003.1"/>
</dbReference>
<evidence type="ECO:0000313" key="2">
    <source>
        <dbReference type="Proteomes" id="UP000765160"/>
    </source>
</evidence>
<dbReference type="InterPro" id="IPR027266">
    <property type="entry name" value="TrmE/GcvT-like"/>
</dbReference>
<reference evidence="1 2" key="1">
    <citation type="submission" date="2020-03" db="EMBL/GenBank/DDBJ databases">
        <title>Roseomonas selenitidurans sp. nov. isolated from soil.</title>
        <authorList>
            <person name="Liu H."/>
        </authorList>
    </citation>
    <scope>NUCLEOTIDE SEQUENCE [LARGE SCALE GENOMIC DNA]</scope>
    <source>
        <strain evidence="1 2">JCM 15073</strain>
    </source>
</reference>
<dbReference type="EMBL" id="JAAVTX010000003">
    <property type="protein sequence ID" value="NKE45461.1"/>
    <property type="molecule type" value="Genomic_DNA"/>
</dbReference>
<proteinExistence type="predicted"/>
<evidence type="ECO:0000313" key="1">
    <source>
        <dbReference type="EMBL" id="NKE45461.1"/>
    </source>
</evidence>
<comment type="caution">
    <text evidence="1">The sequence shown here is derived from an EMBL/GenBank/DDBJ whole genome shotgun (WGS) entry which is preliminary data.</text>
</comment>
<organism evidence="1 2">
    <name type="scientific">Falsiroseomonas frigidaquae</name>
    <dbReference type="NCBI Taxonomy" id="487318"/>
    <lineage>
        <taxon>Bacteria</taxon>
        <taxon>Pseudomonadati</taxon>
        <taxon>Pseudomonadota</taxon>
        <taxon>Alphaproteobacteria</taxon>
        <taxon>Acetobacterales</taxon>
        <taxon>Roseomonadaceae</taxon>
        <taxon>Falsiroseomonas</taxon>
    </lineage>
</organism>
<dbReference type="SUPFAM" id="SSF103025">
    <property type="entry name" value="Folate-binding domain"/>
    <property type="match status" value="1"/>
</dbReference>
<dbReference type="Gene3D" id="3.30.1360.120">
    <property type="entry name" value="Probable tRNA modification gtpase trme, domain 1"/>
    <property type="match status" value="1"/>
</dbReference>
<evidence type="ECO:0008006" key="3">
    <source>
        <dbReference type="Google" id="ProtNLM"/>
    </source>
</evidence>